<evidence type="ECO:0000313" key="2">
    <source>
        <dbReference type="Proteomes" id="UP001058974"/>
    </source>
</evidence>
<name>A0A9D5A7D5_PEA</name>
<comment type="caution">
    <text evidence="1">The sequence shown here is derived from an EMBL/GenBank/DDBJ whole genome shotgun (WGS) entry which is preliminary data.</text>
</comment>
<reference evidence="1 2" key="1">
    <citation type="journal article" date="2022" name="Nat. Genet.">
        <title>Improved pea reference genome and pan-genome highlight genomic features and evolutionary characteristics.</title>
        <authorList>
            <person name="Yang T."/>
            <person name="Liu R."/>
            <person name="Luo Y."/>
            <person name="Hu S."/>
            <person name="Wang D."/>
            <person name="Wang C."/>
            <person name="Pandey M.K."/>
            <person name="Ge S."/>
            <person name="Xu Q."/>
            <person name="Li N."/>
            <person name="Li G."/>
            <person name="Huang Y."/>
            <person name="Saxena R.K."/>
            <person name="Ji Y."/>
            <person name="Li M."/>
            <person name="Yan X."/>
            <person name="He Y."/>
            <person name="Liu Y."/>
            <person name="Wang X."/>
            <person name="Xiang C."/>
            <person name="Varshney R.K."/>
            <person name="Ding H."/>
            <person name="Gao S."/>
            <person name="Zong X."/>
        </authorList>
    </citation>
    <scope>NUCLEOTIDE SEQUENCE [LARGE SCALE GENOMIC DNA]</scope>
    <source>
        <strain evidence="1 2">cv. Zhongwan 6</strain>
    </source>
</reference>
<dbReference type="Gramene" id="Psat06G0353200-T1">
    <property type="protein sequence ID" value="KAI5397746.1"/>
    <property type="gene ID" value="KIW84_063532"/>
</dbReference>
<dbReference type="AlphaFoldDB" id="A0A9D5A7D5"/>
<keyword evidence="2" id="KW-1185">Reference proteome</keyword>
<evidence type="ECO:0000313" key="1">
    <source>
        <dbReference type="EMBL" id="KAI5397746.1"/>
    </source>
</evidence>
<gene>
    <name evidence="1" type="ORF">KIW84_063532</name>
</gene>
<organism evidence="1 2">
    <name type="scientific">Pisum sativum</name>
    <name type="common">Garden pea</name>
    <name type="synonym">Lathyrus oleraceus</name>
    <dbReference type="NCBI Taxonomy" id="3888"/>
    <lineage>
        <taxon>Eukaryota</taxon>
        <taxon>Viridiplantae</taxon>
        <taxon>Streptophyta</taxon>
        <taxon>Embryophyta</taxon>
        <taxon>Tracheophyta</taxon>
        <taxon>Spermatophyta</taxon>
        <taxon>Magnoliopsida</taxon>
        <taxon>eudicotyledons</taxon>
        <taxon>Gunneridae</taxon>
        <taxon>Pentapetalae</taxon>
        <taxon>rosids</taxon>
        <taxon>fabids</taxon>
        <taxon>Fabales</taxon>
        <taxon>Fabaceae</taxon>
        <taxon>Papilionoideae</taxon>
        <taxon>50 kb inversion clade</taxon>
        <taxon>NPAAA clade</taxon>
        <taxon>Hologalegina</taxon>
        <taxon>IRL clade</taxon>
        <taxon>Fabeae</taxon>
        <taxon>Lathyrus</taxon>
    </lineage>
</organism>
<accession>A0A9D5A7D5</accession>
<dbReference type="EMBL" id="JAMSHJ010000006">
    <property type="protein sequence ID" value="KAI5397746.1"/>
    <property type="molecule type" value="Genomic_DNA"/>
</dbReference>
<sequence>MLVSHLSSFSYVKAEDEVGSPFQALSIAIEKRVGASMSSFKDARKIVEGGQSDKWGRMVEVFDNKSIVGLGFQRGSSVVRFKGVQLSFRSGGFIHGNEQHLAAVLENHEEEDCTNFVTHGKACNNWTVVDIPVIMHRYKLVSNPIEYNDPSPSPNFEFRVFEAEEESDKEVSDELSRLLQHEGKAIHPFEKQIELVNLGSEDDVKEVKIGSRLFPDVKKGLIDLFREYSDVFVWSYQDMPGLDSKIVEDRLLLKPECPLSHHAKNRREKKEQQSRHRALFIPKEGKETLEVNLGKNMVSRPKRMGSGVGYAKGRY</sequence>
<proteinExistence type="predicted"/>
<protein>
    <submittedName>
        <fullName evidence="1">Uncharacterized protein</fullName>
    </submittedName>
</protein>
<dbReference type="Proteomes" id="UP001058974">
    <property type="component" value="Chromosome 6"/>
</dbReference>